<evidence type="ECO:0000256" key="1">
    <source>
        <dbReference type="SAM" id="MobiDB-lite"/>
    </source>
</evidence>
<dbReference type="AlphaFoldDB" id="A0A4U1HMV7"/>
<gene>
    <name evidence="2" type="ORF">FAZ69_26545</name>
</gene>
<protein>
    <submittedName>
        <fullName evidence="2">Uncharacterized protein</fullName>
    </submittedName>
</protein>
<organism evidence="2 3">
    <name type="scientific">Trinickia terrae</name>
    <dbReference type="NCBI Taxonomy" id="2571161"/>
    <lineage>
        <taxon>Bacteria</taxon>
        <taxon>Pseudomonadati</taxon>
        <taxon>Pseudomonadota</taxon>
        <taxon>Betaproteobacteria</taxon>
        <taxon>Burkholderiales</taxon>
        <taxon>Burkholderiaceae</taxon>
        <taxon>Trinickia</taxon>
    </lineage>
</organism>
<dbReference type="Proteomes" id="UP000305539">
    <property type="component" value="Unassembled WGS sequence"/>
</dbReference>
<evidence type="ECO:0000313" key="3">
    <source>
        <dbReference type="Proteomes" id="UP000305539"/>
    </source>
</evidence>
<keyword evidence="3" id="KW-1185">Reference proteome</keyword>
<comment type="caution">
    <text evidence="2">The sequence shown here is derived from an EMBL/GenBank/DDBJ whole genome shotgun (WGS) entry which is preliminary data.</text>
</comment>
<dbReference type="OrthoDB" id="9991123at2"/>
<reference evidence="2 3" key="1">
    <citation type="submission" date="2019-04" db="EMBL/GenBank/DDBJ databases">
        <title>Trinickia sp. 7GSK02, isolated from subtropical forest soil.</title>
        <authorList>
            <person name="Gao Z.-H."/>
            <person name="Qiu L.-H."/>
        </authorList>
    </citation>
    <scope>NUCLEOTIDE SEQUENCE [LARGE SCALE GENOMIC DNA]</scope>
    <source>
        <strain evidence="2 3">7GSK02</strain>
    </source>
</reference>
<accession>A0A4U1HMV7</accession>
<dbReference type="EMBL" id="SWJE01000016">
    <property type="protein sequence ID" value="TKC82641.1"/>
    <property type="molecule type" value="Genomic_DNA"/>
</dbReference>
<name>A0A4U1HMV7_9BURK</name>
<evidence type="ECO:0000313" key="2">
    <source>
        <dbReference type="EMBL" id="TKC82641.1"/>
    </source>
</evidence>
<feature type="region of interest" description="Disordered" evidence="1">
    <location>
        <begin position="1"/>
        <end position="22"/>
    </location>
</feature>
<proteinExistence type="predicted"/>
<sequence length="144" mass="15976">MRGEAWQRGQSNAAQDRRGEGRSAWRAAAGRFHRLKSGCYTPTHSNKTSAGFLEQQTVHRHSWSSPPRSQFDRRFKRSRSRTGSVTCPAFVMCFECVACGAKCGYLSAHASSLWNLCASTTRSRVTSNFSCRAVRAKCECMSAG</sequence>